<accession>A0A151X9R6</accession>
<keyword evidence="2" id="KW-1185">Reference proteome</keyword>
<evidence type="ECO:0000313" key="2">
    <source>
        <dbReference type="Proteomes" id="UP000075809"/>
    </source>
</evidence>
<protein>
    <submittedName>
        <fullName evidence="1">Uncharacterized protein</fullName>
    </submittedName>
</protein>
<dbReference type="EMBL" id="KQ982373">
    <property type="protein sequence ID" value="KYQ57074.1"/>
    <property type="molecule type" value="Genomic_DNA"/>
</dbReference>
<name>A0A151X9R6_9HYME</name>
<evidence type="ECO:0000313" key="1">
    <source>
        <dbReference type="EMBL" id="KYQ57074.1"/>
    </source>
</evidence>
<dbReference type="Proteomes" id="UP000075809">
    <property type="component" value="Unassembled WGS sequence"/>
</dbReference>
<organism evidence="1 2">
    <name type="scientific">Mycetomoellerius zeteki</name>
    <dbReference type="NCBI Taxonomy" id="64791"/>
    <lineage>
        <taxon>Eukaryota</taxon>
        <taxon>Metazoa</taxon>
        <taxon>Ecdysozoa</taxon>
        <taxon>Arthropoda</taxon>
        <taxon>Hexapoda</taxon>
        <taxon>Insecta</taxon>
        <taxon>Pterygota</taxon>
        <taxon>Neoptera</taxon>
        <taxon>Endopterygota</taxon>
        <taxon>Hymenoptera</taxon>
        <taxon>Apocrita</taxon>
        <taxon>Aculeata</taxon>
        <taxon>Formicoidea</taxon>
        <taxon>Formicidae</taxon>
        <taxon>Myrmicinae</taxon>
        <taxon>Mycetomoellerius</taxon>
    </lineage>
</organism>
<proteinExistence type="predicted"/>
<gene>
    <name evidence="1" type="ORF">ALC60_04062</name>
</gene>
<reference evidence="1 2" key="1">
    <citation type="submission" date="2015-09" db="EMBL/GenBank/DDBJ databases">
        <title>Trachymyrmex zeteki WGS genome.</title>
        <authorList>
            <person name="Nygaard S."/>
            <person name="Hu H."/>
            <person name="Boomsma J."/>
            <person name="Zhang G."/>
        </authorList>
    </citation>
    <scope>NUCLEOTIDE SEQUENCE [LARGE SCALE GENOMIC DNA]</scope>
    <source>
        <strain evidence="1">Tzet28-1</strain>
        <tissue evidence="1">Whole body</tissue>
    </source>
</reference>
<dbReference type="AlphaFoldDB" id="A0A151X9R6"/>
<sequence>MSATLNEEEFNASEVGRQGRLEIISTEMRFRLSFANMRERIQINLTSMFGNDRESRKITNSSACLTAAMDLHFTIHNSTATFPP</sequence>